<dbReference type="Proteomes" id="UP001172101">
    <property type="component" value="Unassembled WGS sequence"/>
</dbReference>
<name>A0AA40E0N2_9PEZI</name>
<dbReference type="AlphaFoldDB" id="A0AA40E0N2"/>
<dbReference type="GeneID" id="85331176"/>
<gene>
    <name evidence="4" type="ORF">B0T26DRAFT_870660</name>
</gene>
<dbReference type="SMART" id="SM00248">
    <property type="entry name" value="ANK"/>
    <property type="match status" value="3"/>
</dbReference>
<reference evidence="4" key="1">
    <citation type="submission" date="2023-06" db="EMBL/GenBank/DDBJ databases">
        <title>Genome-scale phylogeny and comparative genomics of the fungal order Sordariales.</title>
        <authorList>
            <consortium name="Lawrence Berkeley National Laboratory"/>
            <person name="Hensen N."/>
            <person name="Bonometti L."/>
            <person name="Westerberg I."/>
            <person name="Brannstrom I.O."/>
            <person name="Guillou S."/>
            <person name="Cros-Aarteil S."/>
            <person name="Calhoun S."/>
            <person name="Haridas S."/>
            <person name="Kuo A."/>
            <person name="Mondo S."/>
            <person name="Pangilinan J."/>
            <person name="Riley R."/>
            <person name="LaButti K."/>
            <person name="Andreopoulos B."/>
            <person name="Lipzen A."/>
            <person name="Chen C."/>
            <person name="Yanf M."/>
            <person name="Daum C."/>
            <person name="Ng V."/>
            <person name="Clum A."/>
            <person name="Steindorff A."/>
            <person name="Ohm R."/>
            <person name="Martin F."/>
            <person name="Silar P."/>
            <person name="Natvig D."/>
            <person name="Lalanne C."/>
            <person name="Gautier V."/>
            <person name="Ament-velasquez S.L."/>
            <person name="Kruys A."/>
            <person name="Hutchinson M.I."/>
            <person name="Powell A.J."/>
            <person name="Barry K."/>
            <person name="Miller A.N."/>
            <person name="Grigoriev I.V."/>
            <person name="Debuchy R."/>
            <person name="Gladieux P."/>
            <person name="Thoren M.H."/>
            <person name="Johannesson H."/>
        </authorList>
    </citation>
    <scope>NUCLEOTIDE SEQUENCE</scope>
    <source>
        <strain evidence="4">SMH2392-1A</strain>
    </source>
</reference>
<dbReference type="PROSITE" id="PS50297">
    <property type="entry name" value="ANK_REP_REGION"/>
    <property type="match status" value="1"/>
</dbReference>
<dbReference type="GO" id="GO:0085020">
    <property type="term" value="P:protein K6-linked ubiquitination"/>
    <property type="evidence" value="ECO:0007669"/>
    <property type="project" value="TreeGrafter"/>
</dbReference>
<evidence type="ECO:0000256" key="1">
    <source>
        <dbReference type="ARBA" id="ARBA00022737"/>
    </source>
</evidence>
<organism evidence="4 5">
    <name type="scientific">Lasiosphaeria miniovina</name>
    <dbReference type="NCBI Taxonomy" id="1954250"/>
    <lineage>
        <taxon>Eukaryota</taxon>
        <taxon>Fungi</taxon>
        <taxon>Dikarya</taxon>
        <taxon>Ascomycota</taxon>
        <taxon>Pezizomycotina</taxon>
        <taxon>Sordariomycetes</taxon>
        <taxon>Sordariomycetidae</taxon>
        <taxon>Sordariales</taxon>
        <taxon>Lasiosphaeriaceae</taxon>
        <taxon>Lasiosphaeria</taxon>
    </lineage>
</organism>
<dbReference type="EMBL" id="JAUIRO010000003">
    <property type="protein sequence ID" value="KAK0722630.1"/>
    <property type="molecule type" value="Genomic_DNA"/>
</dbReference>
<dbReference type="PANTHER" id="PTHR24171:SF8">
    <property type="entry name" value="BRCA1-ASSOCIATED RING DOMAIN PROTEIN 1"/>
    <property type="match status" value="1"/>
</dbReference>
<dbReference type="Gene3D" id="1.25.40.20">
    <property type="entry name" value="Ankyrin repeat-containing domain"/>
    <property type="match status" value="1"/>
</dbReference>
<dbReference type="SUPFAM" id="SSF48403">
    <property type="entry name" value="Ankyrin repeat"/>
    <property type="match status" value="1"/>
</dbReference>
<proteinExistence type="predicted"/>
<dbReference type="Pfam" id="PF00023">
    <property type="entry name" value="Ank"/>
    <property type="match status" value="1"/>
</dbReference>
<keyword evidence="5" id="KW-1185">Reference proteome</keyword>
<evidence type="ECO:0000313" key="4">
    <source>
        <dbReference type="EMBL" id="KAK0722630.1"/>
    </source>
</evidence>
<protein>
    <submittedName>
        <fullName evidence="4">Ankyrin repeat-containing domain protein</fullName>
    </submittedName>
</protein>
<sequence>MRHMCPLASNFVMAFTRRKATRRGSSRRVSRQNITTYQTARMQLTNANVTLRLPKLDELTAKSITLWLNACEVEFQKFETTSLMVLTTRQRIAFALASISDHPGSQASAARPRYDHDLTPNTWDQFRDLFRTKVLGTGWELCPLRDFYSIQQLGSTVSEYFERLDEALFTIERSALVPLGDFAIKSYYLLNASPLIVASITSRRYDLVHISIQDLKSEMLQVESSMATLTLRPPHAAPDRNDGLGRTTDTTPFSTACISTLTNNTPLIPSETPQHAAACVSDIHEILGTADSDLVDTPDGSGRTPRFYAFAKGHLATATALLRSSRKWKTPIPPSVAKDYILDNTPEHKARALYDAIRRREVAMVGFLLEIGADPNARGYGVWPEYMGTALHEAAFFGPNEVIQMLLDHGADRRATDKDGATAAEGGWMCYGHRLLI</sequence>
<keyword evidence="1" id="KW-0677">Repeat</keyword>
<keyword evidence="2 3" id="KW-0040">ANK repeat</keyword>
<evidence type="ECO:0000256" key="3">
    <source>
        <dbReference type="PROSITE-ProRule" id="PRU00023"/>
    </source>
</evidence>
<evidence type="ECO:0000256" key="2">
    <source>
        <dbReference type="ARBA" id="ARBA00023043"/>
    </source>
</evidence>
<dbReference type="InterPro" id="IPR036770">
    <property type="entry name" value="Ankyrin_rpt-contain_sf"/>
</dbReference>
<dbReference type="PROSITE" id="PS50088">
    <property type="entry name" value="ANK_REPEAT"/>
    <property type="match status" value="1"/>
</dbReference>
<feature type="repeat" description="ANK" evidence="3">
    <location>
        <begin position="386"/>
        <end position="418"/>
    </location>
</feature>
<accession>A0AA40E0N2</accession>
<evidence type="ECO:0000313" key="5">
    <source>
        <dbReference type="Proteomes" id="UP001172101"/>
    </source>
</evidence>
<dbReference type="RefSeq" id="XP_060298554.1">
    <property type="nucleotide sequence ID" value="XM_060447906.1"/>
</dbReference>
<comment type="caution">
    <text evidence="4">The sequence shown here is derived from an EMBL/GenBank/DDBJ whole genome shotgun (WGS) entry which is preliminary data.</text>
</comment>
<dbReference type="PANTHER" id="PTHR24171">
    <property type="entry name" value="ANKYRIN REPEAT DOMAIN-CONTAINING PROTEIN 39-RELATED"/>
    <property type="match status" value="1"/>
</dbReference>
<dbReference type="InterPro" id="IPR002110">
    <property type="entry name" value="Ankyrin_rpt"/>
</dbReference>
<dbReference type="GO" id="GO:0004842">
    <property type="term" value="F:ubiquitin-protein transferase activity"/>
    <property type="evidence" value="ECO:0007669"/>
    <property type="project" value="TreeGrafter"/>
</dbReference>